<dbReference type="EMBL" id="JBJQND010000015">
    <property type="protein sequence ID" value="KAL3853679.1"/>
    <property type="molecule type" value="Genomic_DNA"/>
</dbReference>
<gene>
    <name evidence="2" type="ORF">ACJMK2_017202</name>
</gene>
<dbReference type="Proteomes" id="UP001634394">
    <property type="component" value="Unassembled WGS sequence"/>
</dbReference>
<protein>
    <submittedName>
        <fullName evidence="2">Uncharacterized protein</fullName>
    </submittedName>
</protein>
<organism evidence="2 3">
    <name type="scientific">Sinanodonta woodiana</name>
    <name type="common">Chinese pond mussel</name>
    <name type="synonym">Anodonta woodiana</name>
    <dbReference type="NCBI Taxonomy" id="1069815"/>
    <lineage>
        <taxon>Eukaryota</taxon>
        <taxon>Metazoa</taxon>
        <taxon>Spiralia</taxon>
        <taxon>Lophotrochozoa</taxon>
        <taxon>Mollusca</taxon>
        <taxon>Bivalvia</taxon>
        <taxon>Autobranchia</taxon>
        <taxon>Heteroconchia</taxon>
        <taxon>Palaeoheterodonta</taxon>
        <taxon>Unionida</taxon>
        <taxon>Unionoidea</taxon>
        <taxon>Unionidae</taxon>
        <taxon>Unioninae</taxon>
        <taxon>Sinanodonta</taxon>
    </lineage>
</organism>
<keyword evidence="3" id="KW-1185">Reference proteome</keyword>
<sequence length="255" mass="29496">MLSSTKRKFIETWQKEVSQYMKEGNICRVVVAPITPDNGDDAVVTKNGSKLKELFEKPDTFNGTIHLTQKKDPQEKLPYFNVYDTGQNVDKVLPDLFTMETNGRKSNGSRRQHSGDRRSSYKHSSDEPVLADDYFDAKALHQSKENKKYRRKSIKTAQEIYEKYTSIDPNYMDTQLNHHRTPPTLLSQIPWKTKTFLELPYRFTNSSSHDVGIDRHKSGIQMGLHRSKSFTKRIGSIPDNSKDPRPVYGEKSFFQ</sequence>
<evidence type="ECO:0000313" key="2">
    <source>
        <dbReference type="EMBL" id="KAL3853679.1"/>
    </source>
</evidence>
<name>A0ABD3UW56_SINWO</name>
<reference evidence="2 3" key="1">
    <citation type="submission" date="2024-11" db="EMBL/GenBank/DDBJ databases">
        <title>Chromosome-level genome assembly of the freshwater bivalve Anodonta woodiana.</title>
        <authorList>
            <person name="Chen X."/>
        </authorList>
    </citation>
    <scope>NUCLEOTIDE SEQUENCE [LARGE SCALE GENOMIC DNA]</scope>
    <source>
        <strain evidence="2">MN2024</strain>
        <tissue evidence="2">Gills</tissue>
    </source>
</reference>
<evidence type="ECO:0000256" key="1">
    <source>
        <dbReference type="SAM" id="MobiDB-lite"/>
    </source>
</evidence>
<feature type="region of interest" description="Disordered" evidence="1">
    <location>
        <begin position="99"/>
        <end position="126"/>
    </location>
</feature>
<comment type="caution">
    <text evidence="2">The sequence shown here is derived from an EMBL/GenBank/DDBJ whole genome shotgun (WGS) entry which is preliminary data.</text>
</comment>
<accession>A0ABD3UW56</accession>
<feature type="compositionally biased region" description="Basic and acidic residues" evidence="1">
    <location>
        <begin position="113"/>
        <end position="126"/>
    </location>
</feature>
<evidence type="ECO:0000313" key="3">
    <source>
        <dbReference type="Proteomes" id="UP001634394"/>
    </source>
</evidence>
<proteinExistence type="predicted"/>
<dbReference type="AlphaFoldDB" id="A0ABD3UW56"/>
<feature type="region of interest" description="Disordered" evidence="1">
    <location>
        <begin position="229"/>
        <end position="255"/>
    </location>
</feature>